<gene>
    <name evidence="10" type="ORF">LR48_Vigan205s004500</name>
</gene>
<dbReference type="InterPro" id="IPR036955">
    <property type="entry name" value="AP2/ERF_dom_sf"/>
</dbReference>
<proteinExistence type="inferred from homology"/>
<evidence type="ECO:0000259" key="9">
    <source>
        <dbReference type="PROSITE" id="PS51032"/>
    </source>
</evidence>
<evidence type="ECO:0000256" key="3">
    <source>
        <dbReference type="ARBA" id="ARBA00023015"/>
    </source>
</evidence>
<dbReference type="AlphaFoldDB" id="A0A0L9T5Q4"/>
<dbReference type="GO" id="GO:0005634">
    <property type="term" value="C:nucleus"/>
    <property type="evidence" value="ECO:0007669"/>
    <property type="project" value="UniProtKB-SubCell"/>
</dbReference>
<dbReference type="FunFam" id="3.30.730.10:FF:000001">
    <property type="entry name" value="Ethylene-responsive transcription factor 2"/>
    <property type="match status" value="1"/>
</dbReference>
<dbReference type="Gene3D" id="3.30.730.10">
    <property type="entry name" value="AP2/ERF domain"/>
    <property type="match status" value="1"/>
</dbReference>
<keyword evidence="6" id="KW-0804">Transcription</keyword>
<protein>
    <recommendedName>
        <fullName evidence="9">AP2/ERF domain-containing protein</fullName>
    </recommendedName>
</protein>
<comment type="subcellular location">
    <subcellularLocation>
        <location evidence="1">Nucleus</location>
    </subcellularLocation>
</comment>
<feature type="domain" description="AP2/ERF" evidence="9">
    <location>
        <begin position="44"/>
        <end position="102"/>
    </location>
</feature>
<evidence type="ECO:0000256" key="1">
    <source>
        <dbReference type="ARBA" id="ARBA00004123"/>
    </source>
</evidence>
<evidence type="ECO:0000313" key="10">
    <source>
        <dbReference type="EMBL" id="KOM25908.1"/>
    </source>
</evidence>
<sequence length="161" mass="18403">MLLEPHIASQETSIKLETFSTNLSPQEGRVDQFGKSENQLEKKHYTGVCQRPWGKFAAEIRDSNKRWSRVWLGTFDTAIEAAKANDRAAFRLCGSKAILNFPLEVGAMDATVKAEGERKRQRQEEGVEEVKPVVKKEKTTEQEVNCFREMSLMPKVEDDQR</sequence>
<name>A0A0L9T5Q4_PHAAN</name>
<keyword evidence="4" id="KW-0238">DNA-binding</keyword>
<dbReference type="PROSITE" id="PS51032">
    <property type="entry name" value="AP2_ERF"/>
    <property type="match status" value="1"/>
</dbReference>
<dbReference type="STRING" id="3914.A0A0L9T5Q4"/>
<evidence type="ECO:0000256" key="8">
    <source>
        <dbReference type="ARBA" id="ARBA00024343"/>
    </source>
</evidence>
<dbReference type="SMART" id="SM00380">
    <property type="entry name" value="AP2"/>
    <property type="match status" value="1"/>
</dbReference>
<dbReference type="Pfam" id="PF00847">
    <property type="entry name" value="AP2"/>
    <property type="match status" value="1"/>
</dbReference>
<dbReference type="InterPro" id="IPR001471">
    <property type="entry name" value="AP2/ERF_dom"/>
</dbReference>
<dbReference type="Gramene" id="KOM25908">
    <property type="protein sequence ID" value="KOM25908"/>
    <property type="gene ID" value="LR48_Vigan205s004500"/>
</dbReference>
<dbReference type="PANTHER" id="PTHR31190:SF499">
    <property type="entry name" value="ETHYLENE-RESPONSIVE TRANSCRIPTION FACTOR ERF105"/>
    <property type="match status" value="1"/>
</dbReference>
<dbReference type="PRINTS" id="PR00367">
    <property type="entry name" value="ETHRSPELEMNT"/>
</dbReference>
<organism evidence="10 11">
    <name type="scientific">Phaseolus angularis</name>
    <name type="common">Azuki bean</name>
    <name type="synonym">Vigna angularis</name>
    <dbReference type="NCBI Taxonomy" id="3914"/>
    <lineage>
        <taxon>Eukaryota</taxon>
        <taxon>Viridiplantae</taxon>
        <taxon>Streptophyta</taxon>
        <taxon>Embryophyta</taxon>
        <taxon>Tracheophyta</taxon>
        <taxon>Spermatophyta</taxon>
        <taxon>Magnoliopsida</taxon>
        <taxon>eudicotyledons</taxon>
        <taxon>Gunneridae</taxon>
        <taxon>Pentapetalae</taxon>
        <taxon>rosids</taxon>
        <taxon>fabids</taxon>
        <taxon>Fabales</taxon>
        <taxon>Fabaceae</taxon>
        <taxon>Papilionoideae</taxon>
        <taxon>50 kb inversion clade</taxon>
        <taxon>NPAAA clade</taxon>
        <taxon>indigoferoid/millettioid clade</taxon>
        <taxon>Phaseoleae</taxon>
        <taxon>Vigna</taxon>
    </lineage>
</organism>
<evidence type="ECO:0000256" key="4">
    <source>
        <dbReference type="ARBA" id="ARBA00023125"/>
    </source>
</evidence>
<evidence type="ECO:0000256" key="5">
    <source>
        <dbReference type="ARBA" id="ARBA00023159"/>
    </source>
</evidence>
<dbReference type="InterPro" id="IPR016177">
    <property type="entry name" value="DNA-bd_dom_sf"/>
</dbReference>
<reference evidence="11" key="1">
    <citation type="journal article" date="2015" name="Proc. Natl. Acad. Sci. U.S.A.">
        <title>Genome sequencing of adzuki bean (Vigna angularis) provides insight into high starch and low fat accumulation and domestication.</title>
        <authorList>
            <person name="Yang K."/>
            <person name="Tian Z."/>
            <person name="Chen C."/>
            <person name="Luo L."/>
            <person name="Zhao B."/>
            <person name="Wang Z."/>
            <person name="Yu L."/>
            <person name="Li Y."/>
            <person name="Sun Y."/>
            <person name="Li W."/>
            <person name="Chen Y."/>
            <person name="Li Y."/>
            <person name="Zhang Y."/>
            <person name="Ai D."/>
            <person name="Zhao J."/>
            <person name="Shang C."/>
            <person name="Ma Y."/>
            <person name="Wu B."/>
            <person name="Wang M."/>
            <person name="Gao L."/>
            <person name="Sun D."/>
            <person name="Zhang P."/>
            <person name="Guo F."/>
            <person name="Wang W."/>
            <person name="Li Y."/>
            <person name="Wang J."/>
            <person name="Varshney R.K."/>
            <person name="Wang J."/>
            <person name="Ling H.Q."/>
            <person name="Wan P."/>
        </authorList>
    </citation>
    <scope>NUCLEOTIDE SEQUENCE</scope>
    <source>
        <strain evidence="11">cv. Jingnong 6</strain>
    </source>
</reference>
<dbReference type="SUPFAM" id="SSF54171">
    <property type="entry name" value="DNA-binding domain"/>
    <property type="match status" value="1"/>
</dbReference>
<dbReference type="GO" id="GO:0003700">
    <property type="term" value="F:DNA-binding transcription factor activity"/>
    <property type="evidence" value="ECO:0007669"/>
    <property type="project" value="InterPro"/>
</dbReference>
<evidence type="ECO:0000256" key="2">
    <source>
        <dbReference type="ARBA" id="ARBA00022745"/>
    </source>
</evidence>
<evidence type="ECO:0000256" key="6">
    <source>
        <dbReference type="ARBA" id="ARBA00023163"/>
    </source>
</evidence>
<keyword evidence="5" id="KW-0010">Activator</keyword>
<comment type="similarity">
    <text evidence="8">Belongs to the AP2/ERF transcription factor family. ERF subfamily.</text>
</comment>
<dbReference type="Proteomes" id="UP000053144">
    <property type="component" value="Unassembled WGS sequence"/>
</dbReference>
<dbReference type="InterPro" id="IPR044808">
    <property type="entry name" value="ERF_plant"/>
</dbReference>
<keyword evidence="3" id="KW-0805">Transcription regulation</keyword>
<dbReference type="GO" id="GO:0000976">
    <property type="term" value="F:transcription cis-regulatory region binding"/>
    <property type="evidence" value="ECO:0007669"/>
    <property type="project" value="UniProtKB-ARBA"/>
</dbReference>
<dbReference type="PANTHER" id="PTHR31190">
    <property type="entry name" value="DNA-BINDING DOMAIN"/>
    <property type="match status" value="1"/>
</dbReference>
<dbReference type="GO" id="GO:0006950">
    <property type="term" value="P:response to stress"/>
    <property type="evidence" value="ECO:0007669"/>
    <property type="project" value="UniProtKB-ARBA"/>
</dbReference>
<keyword evidence="2" id="KW-0936">Ethylene signaling pathway</keyword>
<dbReference type="GO" id="GO:0009873">
    <property type="term" value="P:ethylene-activated signaling pathway"/>
    <property type="evidence" value="ECO:0007669"/>
    <property type="project" value="UniProtKB-KW"/>
</dbReference>
<accession>A0A0L9T5Q4</accession>
<dbReference type="CDD" id="cd00018">
    <property type="entry name" value="AP2"/>
    <property type="match status" value="1"/>
</dbReference>
<evidence type="ECO:0000256" key="7">
    <source>
        <dbReference type="ARBA" id="ARBA00023242"/>
    </source>
</evidence>
<keyword evidence="7" id="KW-0539">Nucleus</keyword>
<evidence type="ECO:0000313" key="11">
    <source>
        <dbReference type="Proteomes" id="UP000053144"/>
    </source>
</evidence>
<dbReference type="EMBL" id="KQ258294">
    <property type="protein sequence ID" value="KOM25908.1"/>
    <property type="molecule type" value="Genomic_DNA"/>
</dbReference>